<dbReference type="InterPro" id="IPR028349">
    <property type="entry name" value="PafC-like"/>
</dbReference>
<accession>A0A930VSJ0</accession>
<reference evidence="4" key="1">
    <citation type="submission" date="2020-11" db="EMBL/GenBank/DDBJ databases">
        <title>Nocardioides cynanchi sp. nov., isolated from soil of rhizosphere of Cynanchum wilfordii.</title>
        <authorList>
            <person name="Lee J.-S."/>
            <person name="Suh M.K."/>
            <person name="Kim J.-S."/>
        </authorList>
    </citation>
    <scope>NUCLEOTIDE SEQUENCE</scope>
    <source>
        <strain evidence="4">KCTC 19276</strain>
    </source>
</reference>
<feature type="domain" description="WCX" evidence="3">
    <location>
        <begin position="259"/>
        <end position="344"/>
    </location>
</feature>
<evidence type="ECO:0000313" key="4">
    <source>
        <dbReference type="EMBL" id="MBF4770151.1"/>
    </source>
</evidence>
<dbReference type="PROSITE" id="PS52050">
    <property type="entry name" value="WYL"/>
    <property type="match status" value="1"/>
</dbReference>
<dbReference type="InterPro" id="IPR057727">
    <property type="entry name" value="WCX_dom"/>
</dbReference>
<dbReference type="PIRSF" id="PIRSF016838">
    <property type="entry name" value="PafC"/>
    <property type="match status" value="1"/>
</dbReference>
<dbReference type="Pfam" id="PF13280">
    <property type="entry name" value="WYL"/>
    <property type="match status" value="1"/>
</dbReference>
<evidence type="ECO:0000313" key="5">
    <source>
        <dbReference type="Proteomes" id="UP000660668"/>
    </source>
</evidence>
<dbReference type="Pfam" id="PF19187">
    <property type="entry name" value="HTH_PafC"/>
    <property type="match status" value="1"/>
</dbReference>
<evidence type="ECO:0000259" key="2">
    <source>
        <dbReference type="Pfam" id="PF19187"/>
    </source>
</evidence>
<comment type="caution">
    <text evidence="4">The sequence shown here is derived from an EMBL/GenBank/DDBJ whole genome shotgun (WGS) entry which is preliminary data.</text>
</comment>
<protein>
    <submittedName>
        <fullName evidence="4">WYL domain-containing protein</fullName>
    </submittedName>
</protein>
<evidence type="ECO:0000259" key="3">
    <source>
        <dbReference type="Pfam" id="PF25583"/>
    </source>
</evidence>
<feature type="domain" description="WYL" evidence="1">
    <location>
        <begin position="167"/>
        <end position="232"/>
    </location>
</feature>
<dbReference type="AlphaFoldDB" id="A0A930VSJ0"/>
<feature type="domain" description="PafC HTH" evidence="2">
    <location>
        <begin position="14"/>
        <end position="140"/>
    </location>
</feature>
<keyword evidence="5" id="KW-1185">Reference proteome</keyword>
<dbReference type="RefSeq" id="WP_194698294.1">
    <property type="nucleotide sequence ID" value="NZ_JADKPO010000040.1"/>
</dbReference>
<dbReference type="EMBL" id="JADKPO010000040">
    <property type="protein sequence ID" value="MBF4770151.1"/>
    <property type="molecule type" value="Genomic_DNA"/>
</dbReference>
<dbReference type="InterPro" id="IPR026881">
    <property type="entry name" value="WYL_dom"/>
</dbReference>
<dbReference type="InterPro" id="IPR043839">
    <property type="entry name" value="PafC_HTH"/>
</dbReference>
<dbReference type="Proteomes" id="UP000660668">
    <property type="component" value="Unassembled WGS sequence"/>
</dbReference>
<dbReference type="PANTHER" id="PTHR34580:SF1">
    <property type="entry name" value="PROTEIN PAFC"/>
    <property type="match status" value="1"/>
</dbReference>
<dbReference type="PANTHER" id="PTHR34580">
    <property type="match status" value="1"/>
</dbReference>
<evidence type="ECO:0000259" key="1">
    <source>
        <dbReference type="Pfam" id="PF13280"/>
    </source>
</evidence>
<dbReference type="Pfam" id="PF25583">
    <property type="entry name" value="WCX"/>
    <property type="match status" value="1"/>
</dbReference>
<dbReference type="InterPro" id="IPR051534">
    <property type="entry name" value="CBASS_pafABC_assoc_protein"/>
</dbReference>
<name>A0A930VSJ0_9ACTN</name>
<proteinExistence type="predicted"/>
<organism evidence="4 5">
    <name type="scientific">Nocardioides agariphilus</name>
    <dbReference type="NCBI Taxonomy" id="433664"/>
    <lineage>
        <taxon>Bacteria</taxon>
        <taxon>Bacillati</taxon>
        <taxon>Actinomycetota</taxon>
        <taxon>Actinomycetes</taxon>
        <taxon>Propionibacteriales</taxon>
        <taxon>Nocardioidaceae</taxon>
        <taxon>Nocardioides</taxon>
    </lineage>
</organism>
<gene>
    <name evidence="4" type="ORF">ISU10_20445</name>
</gene>
<sequence length="351" mass="38336">MARAGRPAPSGAKDQVARLLTLVPYLHSHPEVRLDQTAEAVGSTPEQVVKDLGVLFMCGLPGGYPDDLIDVDLDALEDPEEGGLRLEGVIRVSNADYLARPLRLTPTEASAIIVALRAMRGTAPDDTREVVDRALAKLEAAAASTPGGTALVEPGADDDSAAVRLRASLEDAVARQRQVRLTYYVPARDEESERVVDPRGVITANGVAYLDAWCHSAEAPRLFRLDRIHEAAVLDSAVETAPEPPRDLSDGLFQRSQETTLVTLELQPPARWVIEYYQVEAVRPVRGRGRASSRARGSGPVQVDMLVADHRWLLRLLMRLAPHAKVVSPPELDQEFRDTAQRTLRQYASDA</sequence>